<dbReference type="SUPFAM" id="SSF56219">
    <property type="entry name" value="DNase I-like"/>
    <property type="match status" value="1"/>
</dbReference>
<dbReference type="Pfam" id="PF03372">
    <property type="entry name" value="Exo_endo_phos"/>
    <property type="match status" value="1"/>
</dbReference>
<evidence type="ECO:0000256" key="1">
    <source>
        <dbReference type="ARBA" id="ARBA00001936"/>
    </source>
</evidence>
<keyword evidence="4" id="KW-0540">Nuclease</keyword>
<dbReference type="EMBL" id="VJMJ01000045">
    <property type="protein sequence ID" value="KAF0740729.1"/>
    <property type="molecule type" value="Genomic_DNA"/>
</dbReference>
<gene>
    <name evidence="12" type="ORF">Ae201684_003861</name>
</gene>
<comment type="subcellular location">
    <subcellularLocation>
        <location evidence="3">Nucleus</location>
        <location evidence="3">PML body</location>
    </subcellularLocation>
</comment>
<feature type="domain" description="Endonuclease/exonuclease/phosphatase" evidence="11">
    <location>
        <begin position="78"/>
        <end position="134"/>
    </location>
</feature>
<evidence type="ECO:0000256" key="9">
    <source>
        <dbReference type="ARBA" id="ARBA00023204"/>
    </source>
</evidence>
<evidence type="ECO:0000256" key="6">
    <source>
        <dbReference type="ARBA" id="ARBA00022763"/>
    </source>
</evidence>
<keyword evidence="10" id="KW-0539">Nucleus</keyword>
<sequence>MKPTLDLLKQGRAALHQGKSRIITTATGQRYAIGSDGNRLELPMEPCIGSESTVDTAKWHAALSAPTTVRSPNTLRTVTWNVWFDQMANGCRFEALVGSFLEHNPDVVCLQEVTRDFSQALHASTILSDKYKYSPFPVDPYGSGFTTDSNASQLAPVRF</sequence>
<dbReference type="InterPro" id="IPR036691">
    <property type="entry name" value="Endo/exonu/phosph_ase_sf"/>
</dbReference>
<evidence type="ECO:0000313" key="13">
    <source>
        <dbReference type="Proteomes" id="UP000481153"/>
    </source>
</evidence>
<keyword evidence="7" id="KW-0378">Hydrolase</keyword>
<evidence type="ECO:0000259" key="11">
    <source>
        <dbReference type="Pfam" id="PF03372"/>
    </source>
</evidence>
<dbReference type="GO" id="GO:0004518">
    <property type="term" value="F:nuclease activity"/>
    <property type="evidence" value="ECO:0007669"/>
    <property type="project" value="UniProtKB-KW"/>
</dbReference>
<evidence type="ECO:0000256" key="4">
    <source>
        <dbReference type="ARBA" id="ARBA00022722"/>
    </source>
</evidence>
<dbReference type="GO" id="GO:0003697">
    <property type="term" value="F:single-stranded DNA binding"/>
    <property type="evidence" value="ECO:0007669"/>
    <property type="project" value="TreeGrafter"/>
</dbReference>
<comment type="cofactor">
    <cofactor evidence="2">
        <name>Mg(2+)</name>
        <dbReference type="ChEBI" id="CHEBI:18420"/>
    </cofactor>
</comment>
<dbReference type="VEuPathDB" id="FungiDB:AeMF1_019041"/>
<dbReference type="GO" id="GO:0070260">
    <property type="term" value="F:5'-tyrosyl-DNA phosphodiesterase activity"/>
    <property type="evidence" value="ECO:0007669"/>
    <property type="project" value="TreeGrafter"/>
</dbReference>
<dbReference type="PANTHER" id="PTHR15822">
    <property type="entry name" value="TRAF AND TNF RECEPTOR-ASSOCIATED PROTEIN"/>
    <property type="match status" value="1"/>
</dbReference>
<keyword evidence="9" id="KW-0234">DNA repair</keyword>
<evidence type="ECO:0000256" key="8">
    <source>
        <dbReference type="ARBA" id="ARBA00022842"/>
    </source>
</evidence>
<dbReference type="Gene3D" id="3.60.10.10">
    <property type="entry name" value="Endonuclease/exonuclease/phosphatase"/>
    <property type="match status" value="1"/>
</dbReference>
<keyword evidence="8" id="KW-0460">Magnesium</keyword>
<keyword evidence="6" id="KW-0227">DNA damage</keyword>
<evidence type="ECO:0000313" key="12">
    <source>
        <dbReference type="EMBL" id="KAF0740729.1"/>
    </source>
</evidence>
<dbReference type="InterPro" id="IPR051547">
    <property type="entry name" value="TDP2-like"/>
</dbReference>
<keyword evidence="13" id="KW-1185">Reference proteome</keyword>
<dbReference type="Proteomes" id="UP000481153">
    <property type="component" value="Unassembled WGS sequence"/>
</dbReference>
<comment type="cofactor">
    <cofactor evidence="1">
        <name>Mn(2+)</name>
        <dbReference type="ChEBI" id="CHEBI:29035"/>
    </cofactor>
</comment>
<comment type="caution">
    <text evidence="12">The sequence shown here is derived from an EMBL/GenBank/DDBJ whole genome shotgun (WGS) entry which is preliminary data.</text>
</comment>
<keyword evidence="5" id="KW-0479">Metal-binding</keyword>
<dbReference type="GO" id="GO:0005737">
    <property type="term" value="C:cytoplasm"/>
    <property type="evidence" value="ECO:0007669"/>
    <property type="project" value="TreeGrafter"/>
</dbReference>
<reference evidence="12 13" key="1">
    <citation type="submission" date="2019-07" db="EMBL/GenBank/DDBJ databases">
        <title>Genomics analysis of Aphanomyces spp. identifies a new class of oomycete effector associated with host adaptation.</title>
        <authorList>
            <person name="Gaulin E."/>
        </authorList>
    </citation>
    <scope>NUCLEOTIDE SEQUENCE [LARGE SCALE GENOMIC DNA]</scope>
    <source>
        <strain evidence="12 13">ATCC 201684</strain>
    </source>
</reference>
<evidence type="ECO:0000256" key="10">
    <source>
        <dbReference type="ARBA" id="ARBA00023242"/>
    </source>
</evidence>
<dbReference type="GO" id="GO:0046872">
    <property type="term" value="F:metal ion binding"/>
    <property type="evidence" value="ECO:0007669"/>
    <property type="project" value="UniProtKB-KW"/>
</dbReference>
<dbReference type="InterPro" id="IPR005135">
    <property type="entry name" value="Endo/exonuclease/phosphatase"/>
</dbReference>
<evidence type="ECO:0000256" key="2">
    <source>
        <dbReference type="ARBA" id="ARBA00001946"/>
    </source>
</evidence>
<evidence type="ECO:0000256" key="5">
    <source>
        <dbReference type="ARBA" id="ARBA00022723"/>
    </source>
</evidence>
<name>A0A6G0XKL4_9STRA</name>
<evidence type="ECO:0000256" key="7">
    <source>
        <dbReference type="ARBA" id="ARBA00022801"/>
    </source>
</evidence>
<dbReference type="PANTHER" id="PTHR15822:SF4">
    <property type="entry name" value="TYROSYL-DNA PHOSPHODIESTERASE 2"/>
    <property type="match status" value="1"/>
</dbReference>
<proteinExistence type="predicted"/>
<accession>A0A6G0XKL4</accession>
<dbReference type="GO" id="GO:0006302">
    <property type="term" value="P:double-strand break repair"/>
    <property type="evidence" value="ECO:0007669"/>
    <property type="project" value="TreeGrafter"/>
</dbReference>
<organism evidence="12 13">
    <name type="scientific">Aphanomyces euteiches</name>
    <dbReference type="NCBI Taxonomy" id="100861"/>
    <lineage>
        <taxon>Eukaryota</taxon>
        <taxon>Sar</taxon>
        <taxon>Stramenopiles</taxon>
        <taxon>Oomycota</taxon>
        <taxon>Saprolegniomycetes</taxon>
        <taxon>Saprolegniales</taxon>
        <taxon>Verrucalvaceae</taxon>
        <taxon>Aphanomyces</taxon>
    </lineage>
</organism>
<evidence type="ECO:0000256" key="3">
    <source>
        <dbReference type="ARBA" id="ARBA00004322"/>
    </source>
</evidence>
<dbReference type="AlphaFoldDB" id="A0A6G0XKL4"/>
<protein>
    <recommendedName>
        <fullName evidence="11">Endonuclease/exonuclease/phosphatase domain-containing protein</fullName>
    </recommendedName>
</protein>